<dbReference type="CDD" id="cd23649">
    <property type="entry name" value="Khc_CBD_cc"/>
    <property type="match status" value="1"/>
</dbReference>
<dbReference type="PROSITE" id="PS00411">
    <property type="entry name" value="KINESIN_MOTOR_1"/>
    <property type="match status" value="1"/>
</dbReference>
<dbReference type="GO" id="GO:0005871">
    <property type="term" value="C:kinesin complex"/>
    <property type="evidence" value="ECO:0007669"/>
    <property type="project" value="UniProtKB-ARBA"/>
</dbReference>
<reference evidence="15" key="1">
    <citation type="submission" date="2023-06" db="EMBL/GenBank/DDBJ databases">
        <authorList>
            <person name="Delattre M."/>
        </authorList>
    </citation>
    <scope>NUCLEOTIDE SEQUENCE</scope>
    <source>
        <strain evidence="15">AF72</strain>
    </source>
</reference>
<dbReference type="GO" id="GO:0030951">
    <property type="term" value="P:establishment or maintenance of microtubule cytoskeleton polarity"/>
    <property type="evidence" value="ECO:0007669"/>
    <property type="project" value="UniProtKB-ARBA"/>
</dbReference>
<dbReference type="SMART" id="SM00129">
    <property type="entry name" value="KISc"/>
    <property type="match status" value="1"/>
</dbReference>
<evidence type="ECO:0000256" key="3">
    <source>
        <dbReference type="ARBA" id="ARBA00022701"/>
    </source>
</evidence>
<dbReference type="InterPro" id="IPR019821">
    <property type="entry name" value="Kinesin_motor_CS"/>
</dbReference>
<dbReference type="PANTHER" id="PTHR47968">
    <property type="entry name" value="CENTROMERE PROTEIN E"/>
    <property type="match status" value="1"/>
</dbReference>
<evidence type="ECO:0000256" key="4">
    <source>
        <dbReference type="ARBA" id="ARBA00022741"/>
    </source>
</evidence>
<dbReference type="Pfam" id="PF00225">
    <property type="entry name" value="Kinesin"/>
    <property type="match status" value="1"/>
</dbReference>
<feature type="region of interest" description="Disordered" evidence="13">
    <location>
        <begin position="908"/>
        <end position="927"/>
    </location>
</feature>
<dbReference type="GO" id="GO:0005874">
    <property type="term" value="C:microtubule"/>
    <property type="evidence" value="ECO:0007669"/>
    <property type="project" value="UniProtKB-KW"/>
</dbReference>
<evidence type="ECO:0000256" key="5">
    <source>
        <dbReference type="ARBA" id="ARBA00022840"/>
    </source>
</evidence>
<dbReference type="InterPro" id="IPR059182">
    <property type="entry name" value="Khc_C"/>
</dbReference>
<feature type="binding site" evidence="10">
    <location>
        <begin position="87"/>
        <end position="94"/>
    </location>
    <ligand>
        <name>ATP</name>
        <dbReference type="ChEBI" id="CHEBI:30616"/>
    </ligand>
</feature>
<dbReference type="GO" id="GO:0008017">
    <property type="term" value="F:microtubule binding"/>
    <property type="evidence" value="ECO:0007669"/>
    <property type="project" value="InterPro"/>
</dbReference>
<evidence type="ECO:0000256" key="6">
    <source>
        <dbReference type="ARBA" id="ARBA00023054"/>
    </source>
</evidence>
<keyword evidence="7 10" id="KW-0505">Motor protein</keyword>
<evidence type="ECO:0000313" key="16">
    <source>
        <dbReference type="Proteomes" id="UP001177023"/>
    </source>
</evidence>
<keyword evidence="3 11" id="KW-0493">Microtubule</keyword>
<evidence type="ECO:0000256" key="7">
    <source>
        <dbReference type="ARBA" id="ARBA00023175"/>
    </source>
</evidence>
<proteinExistence type="inferred from homology"/>
<feature type="domain" description="Kinesin motor" evidence="14">
    <location>
        <begin position="8"/>
        <end position="328"/>
    </location>
</feature>
<evidence type="ECO:0000256" key="13">
    <source>
        <dbReference type="SAM" id="MobiDB-lite"/>
    </source>
</evidence>
<organism evidence="15 16">
    <name type="scientific">Mesorhabditis spiculigera</name>
    <dbReference type="NCBI Taxonomy" id="96644"/>
    <lineage>
        <taxon>Eukaryota</taxon>
        <taxon>Metazoa</taxon>
        <taxon>Ecdysozoa</taxon>
        <taxon>Nematoda</taxon>
        <taxon>Chromadorea</taxon>
        <taxon>Rhabditida</taxon>
        <taxon>Rhabditina</taxon>
        <taxon>Rhabditomorpha</taxon>
        <taxon>Rhabditoidea</taxon>
        <taxon>Rhabditidae</taxon>
        <taxon>Mesorhabditinae</taxon>
        <taxon>Mesorhabditis</taxon>
    </lineage>
</organism>
<keyword evidence="6 12" id="KW-0175">Coiled coil</keyword>
<dbReference type="PANTHER" id="PTHR47968:SF36">
    <property type="entry name" value="KINESIN HEAVY CHAIN ISOFORM X1"/>
    <property type="match status" value="1"/>
</dbReference>
<dbReference type="GO" id="GO:0098957">
    <property type="term" value="P:anterograde axonal transport of mitochondrion"/>
    <property type="evidence" value="ECO:0007669"/>
    <property type="project" value="UniProtKB-ARBA"/>
</dbReference>
<keyword evidence="2" id="KW-0963">Cytoplasm</keyword>
<dbReference type="InterPro" id="IPR027640">
    <property type="entry name" value="Kinesin-like_fam"/>
</dbReference>
<dbReference type="InterPro" id="IPR001752">
    <property type="entry name" value="Kinesin_motor_dom"/>
</dbReference>
<feature type="coiled-coil region" evidence="12">
    <location>
        <begin position="340"/>
        <end position="374"/>
    </location>
</feature>
<feature type="non-terminal residue" evidence="15">
    <location>
        <position position="1"/>
    </location>
</feature>
<keyword evidence="5 10" id="KW-0067">ATP-binding</keyword>
<feature type="coiled-coil region" evidence="12">
    <location>
        <begin position="813"/>
        <end position="886"/>
    </location>
</feature>
<feature type="compositionally biased region" description="Basic and acidic residues" evidence="13">
    <location>
        <begin position="648"/>
        <end position="664"/>
    </location>
</feature>
<name>A0AA36D6W2_9BILA</name>
<evidence type="ECO:0000256" key="2">
    <source>
        <dbReference type="ARBA" id="ARBA00022490"/>
    </source>
</evidence>
<dbReference type="GO" id="GO:0005524">
    <property type="term" value="F:ATP binding"/>
    <property type="evidence" value="ECO:0007669"/>
    <property type="project" value="UniProtKB-UniRule"/>
</dbReference>
<protein>
    <recommendedName>
        <fullName evidence="11">Kinesin-like protein</fullName>
    </recommendedName>
</protein>
<accession>A0AA36D6W2</accession>
<dbReference type="InterPro" id="IPR036961">
    <property type="entry name" value="Kinesin_motor_dom_sf"/>
</dbReference>
<dbReference type="GO" id="GO:0003777">
    <property type="term" value="F:microtubule motor activity"/>
    <property type="evidence" value="ECO:0007669"/>
    <property type="project" value="InterPro"/>
</dbReference>
<dbReference type="GO" id="GO:1904115">
    <property type="term" value="C:axon cytoplasm"/>
    <property type="evidence" value="ECO:0007669"/>
    <property type="project" value="GOC"/>
</dbReference>
<evidence type="ECO:0000259" key="14">
    <source>
        <dbReference type="PROSITE" id="PS50067"/>
    </source>
</evidence>
<sequence>MAAPAECGVQVFCRIRPMNRKEEDSKEKFLPKFTPGTEDQVSVAGKVYLFDKVFKPNSTQEQVYKGAASHIVQDVLEGYNGTVFAYGQTSSGKTHTMEGVFADHELRGIIPRIVDDIFTHIYGMDVKLEFQIKVSYFEIYNEKIRDLLDVTKVNLAIHEDKNRVPYVKGATEQAVSTPEEIMGCIEQGKSNRMVAVTNMNEHSSRSHSVFLIHIQQRDTETNKQLSGKLYLVDLAGSEKVSKTGAEGSVLEEAKNINKSLTTLGMVIAALAEGNKSHIPYRDSKLTRILQESLGGNSRTTVVICASPAEYNEAETKSTLQFGARAKTIKNVVAVNEELSADEWRRRYEKERDRVARLKAQLAAAQLELDRWRSGGRVPESEWVRFDEATLNALAGSAMTMSSAPSDQSIMERSVLAPPLLTSATGPITDEDKKRYEEERAKLYQQLDEKDDEIQNLASNMEQTKQQIVDLEEQVTLLREERETSAMENQAMMQANESAKEETKEVLQALEELAVNFDTKAQEAEAKSRENEQLNDDLQKKANELHEASAELDLLRETIGAQKRKMGDYVNNMLKELQEVDGAIKVAPGDEDEMLAHMRIQITKLATDFRTAKQKYANLESGSEGVDQKLKSLESELDEVKRNAAQSEAKSRSQQETVEKLEKEKQELEKQIDSLTVRLSGASADGPVSEEQTKLVSQLRSEITEKNKKVDALSVSIKELEAVQVQLNGELEKLKSEEADKEKKIRELSAISDKREQASQDMRGLQETVEKELTALHNLRKHFVADIAARIKRSAGPDSVDDELGGSPAQKQKIQFLESNLDKLTKVHKQLVKDNADLRLELPKLEKKLRTTTERVKSLEQALREAKENAMRDRKKYQTEVERIKEAVRQRNLLRRGMQPQIVKTIRPGQVYNQPGTPGAPIIRPQGQ</sequence>
<dbReference type="CDD" id="cd01369">
    <property type="entry name" value="KISc_KHC_KIF5"/>
    <property type="match status" value="1"/>
</dbReference>
<comment type="subcellular location">
    <subcellularLocation>
        <location evidence="1">Cytoplasm</location>
        <location evidence="1">Cytoskeleton</location>
    </subcellularLocation>
</comment>
<dbReference type="PROSITE" id="PS50067">
    <property type="entry name" value="KINESIN_MOTOR_2"/>
    <property type="match status" value="1"/>
</dbReference>
<dbReference type="InterPro" id="IPR027417">
    <property type="entry name" value="P-loop_NTPase"/>
</dbReference>
<comment type="similarity">
    <text evidence="10 11">Belongs to the TRAFAC class myosin-kinesin ATPase superfamily. Kinesin family.</text>
</comment>
<evidence type="ECO:0000256" key="10">
    <source>
        <dbReference type="PROSITE-ProRule" id="PRU00283"/>
    </source>
</evidence>
<dbReference type="EMBL" id="CATQJA010002662">
    <property type="protein sequence ID" value="CAJ0580884.1"/>
    <property type="molecule type" value="Genomic_DNA"/>
</dbReference>
<evidence type="ECO:0000313" key="15">
    <source>
        <dbReference type="EMBL" id="CAJ0580884.1"/>
    </source>
</evidence>
<dbReference type="Proteomes" id="UP001177023">
    <property type="component" value="Unassembled WGS sequence"/>
</dbReference>
<evidence type="ECO:0000256" key="12">
    <source>
        <dbReference type="SAM" id="Coils"/>
    </source>
</evidence>
<dbReference type="Gene3D" id="1.10.287.1490">
    <property type="match status" value="1"/>
</dbReference>
<keyword evidence="16" id="KW-1185">Reference proteome</keyword>
<feature type="coiled-coil region" evidence="12">
    <location>
        <begin position="432"/>
        <end position="564"/>
    </location>
</feature>
<evidence type="ECO:0000256" key="11">
    <source>
        <dbReference type="RuleBase" id="RU000394"/>
    </source>
</evidence>
<evidence type="ECO:0000256" key="8">
    <source>
        <dbReference type="ARBA" id="ARBA00023212"/>
    </source>
</evidence>
<evidence type="ECO:0000256" key="1">
    <source>
        <dbReference type="ARBA" id="ARBA00004245"/>
    </source>
</evidence>
<keyword evidence="8" id="KW-0206">Cytoskeleton</keyword>
<comment type="subunit">
    <text evidence="9">Oligomer composed of two heavy chains and two light chains.</text>
</comment>
<dbReference type="PRINTS" id="PR00380">
    <property type="entry name" value="KINESINHEAVY"/>
</dbReference>
<dbReference type="GO" id="GO:0007097">
    <property type="term" value="P:nuclear migration"/>
    <property type="evidence" value="ECO:0007669"/>
    <property type="project" value="UniProtKB-ARBA"/>
</dbReference>
<dbReference type="GO" id="GO:0048489">
    <property type="term" value="P:synaptic vesicle transport"/>
    <property type="evidence" value="ECO:0007669"/>
    <property type="project" value="UniProtKB-ARBA"/>
</dbReference>
<keyword evidence="4 10" id="KW-0547">Nucleotide-binding</keyword>
<dbReference type="FunFam" id="3.40.850.10:FF:000067">
    <property type="entry name" value="Kinesin-like protein"/>
    <property type="match status" value="1"/>
</dbReference>
<dbReference type="AlphaFoldDB" id="A0AA36D6W2"/>
<evidence type="ECO:0000256" key="9">
    <source>
        <dbReference type="ARBA" id="ARBA00064588"/>
    </source>
</evidence>
<dbReference type="Gene3D" id="3.40.850.10">
    <property type="entry name" value="Kinesin motor domain"/>
    <property type="match status" value="1"/>
</dbReference>
<dbReference type="GO" id="GO:0007292">
    <property type="term" value="P:female gamete generation"/>
    <property type="evidence" value="ECO:0007669"/>
    <property type="project" value="UniProtKB-ARBA"/>
</dbReference>
<gene>
    <name evidence="15" type="ORF">MSPICULIGERA_LOCUS19059</name>
</gene>
<comment type="caution">
    <text evidence="15">The sequence shown here is derived from an EMBL/GenBank/DDBJ whole genome shotgun (WGS) entry which is preliminary data.</text>
</comment>
<feature type="region of interest" description="Disordered" evidence="13">
    <location>
        <begin position="640"/>
        <end position="664"/>
    </location>
</feature>
<dbReference type="SUPFAM" id="SSF52540">
    <property type="entry name" value="P-loop containing nucleoside triphosphate hydrolases"/>
    <property type="match status" value="1"/>
</dbReference>